<dbReference type="GO" id="GO:0006351">
    <property type="term" value="P:DNA-templated transcription"/>
    <property type="evidence" value="ECO:0007669"/>
    <property type="project" value="InterPro"/>
</dbReference>
<keyword evidence="3" id="KW-1185">Reference proteome</keyword>
<dbReference type="Gene3D" id="1.10.10.10">
    <property type="entry name" value="Winged helix-like DNA-binding domain superfamily/Winged helix DNA-binding domain"/>
    <property type="match status" value="1"/>
</dbReference>
<feature type="region of interest" description="Disordered" evidence="1">
    <location>
        <begin position="1"/>
        <end position="20"/>
    </location>
</feature>
<dbReference type="Pfam" id="PF07180">
    <property type="entry name" value="CaiF_GrlA"/>
    <property type="match status" value="1"/>
</dbReference>
<reference evidence="2 3" key="1">
    <citation type="submission" date="2019-03" db="EMBL/GenBank/DDBJ databases">
        <title>Complete genome sequence of an arsenate-respiring bacteria, Citrobacter sp. LY-1.</title>
        <authorList>
            <person name="Wang H."/>
            <person name="Liu Y."/>
            <person name="Li Q."/>
            <person name="Huang J."/>
        </authorList>
    </citation>
    <scope>NUCLEOTIDE SEQUENCE [LARGE SCALE GENOMIC DNA]</scope>
    <source>
        <strain evidence="2 3">LY-1</strain>
    </source>
</reference>
<feature type="region of interest" description="Disordered" evidence="1">
    <location>
        <begin position="104"/>
        <end position="126"/>
    </location>
</feature>
<dbReference type="KEGG" id="cars:E1B03_17375"/>
<dbReference type="EMBL" id="CP037864">
    <property type="protein sequence ID" value="QBM24107.1"/>
    <property type="molecule type" value="Genomic_DNA"/>
</dbReference>
<evidence type="ECO:0000256" key="1">
    <source>
        <dbReference type="SAM" id="MobiDB-lite"/>
    </source>
</evidence>
<dbReference type="AlphaFoldDB" id="A0A4P6WME4"/>
<protein>
    <submittedName>
        <fullName evidence="2">CaiF/GrlA family transcriptional regulator</fullName>
    </submittedName>
</protein>
<evidence type="ECO:0000313" key="2">
    <source>
        <dbReference type="EMBL" id="QBM24107.1"/>
    </source>
</evidence>
<dbReference type="InterPro" id="IPR020357">
    <property type="entry name" value="Tscrpt_reg_CaiF/GrlA"/>
</dbReference>
<name>A0A4P6WME4_9ENTR</name>
<organism evidence="2 3">
    <name type="scientific">Citrobacter arsenatis</name>
    <dbReference type="NCBI Taxonomy" id="2546350"/>
    <lineage>
        <taxon>Bacteria</taxon>
        <taxon>Pseudomonadati</taxon>
        <taxon>Pseudomonadota</taxon>
        <taxon>Gammaproteobacteria</taxon>
        <taxon>Enterobacterales</taxon>
        <taxon>Enterobacteriaceae</taxon>
        <taxon>Citrobacter</taxon>
    </lineage>
</organism>
<proteinExistence type="predicted"/>
<sequence>MIRKPQKITTQRNHDGCTLPPGLEPLAEEPLYILVAIWCMRQGVWVNRNDIAHAFGITPQRATFQFSYLTHRPEVVRCEVRRARSPGSPNDHYEARVYEVNITRREERQKPLRTRKSGPQRSRVGNADPVIRENLRLLWPTRNNGDK</sequence>
<evidence type="ECO:0000313" key="3">
    <source>
        <dbReference type="Proteomes" id="UP000293850"/>
    </source>
</evidence>
<gene>
    <name evidence="2" type="ORF">E1B03_17375</name>
</gene>
<dbReference type="Proteomes" id="UP000293850">
    <property type="component" value="Chromosome"/>
</dbReference>
<dbReference type="RefSeq" id="WP_103770503.1">
    <property type="nucleotide sequence ID" value="NZ_CP037864.1"/>
</dbReference>
<dbReference type="InterPro" id="IPR036388">
    <property type="entry name" value="WH-like_DNA-bd_sf"/>
</dbReference>
<accession>A0A4P6WME4</accession>